<dbReference type="HOGENOM" id="CLU_1824844_0_0_1"/>
<dbReference type="STRING" id="535722.E4UXV1"/>
<dbReference type="AlphaFoldDB" id="E4UXV1"/>
<proteinExistence type="predicted"/>
<feature type="compositionally biased region" description="Polar residues" evidence="1">
    <location>
        <begin position="96"/>
        <end position="110"/>
    </location>
</feature>
<dbReference type="VEuPathDB" id="FungiDB:MGYG_05782"/>
<name>E4UXV1_ARTGP</name>
<feature type="region of interest" description="Disordered" evidence="1">
    <location>
        <begin position="90"/>
        <end position="110"/>
    </location>
</feature>
<evidence type="ECO:0000256" key="1">
    <source>
        <dbReference type="SAM" id="MobiDB-lite"/>
    </source>
</evidence>
<dbReference type="Proteomes" id="UP000002669">
    <property type="component" value="Unassembled WGS sequence"/>
</dbReference>
<dbReference type="InParanoid" id="E4UXV1"/>
<dbReference type="RefSeq" id="XP_003173194.1">
    <property type="nucleotide sequence ID" value="XM_003173146.1"/>
</dbReference>
<protein>
    <submittedName>
        <fullName evidence="2">Uncharacterized protein</fullName>
    </submittedName>
</protein>
<evidence type="ECO:0000313" key="2">
    <source>
        <dbReference type="EMBL" id="EFR02783.1"/>
    </source>
</evidence>
<dbReference type="OrthoDB" id="4177236at2759"/>
<keyword evidence="3" id="KW-1185">Reference proteome</keyword>
<sequence length="141" mass="16000">MTETPHNGLSKDYALYHVLKTSMNYITMEYVEGKTLDTEWKSLSDREKEGIVSTLKQYFIELRKLLSPGYFGSLGRRRMPGGMIWTPEPTPEINGPHSSTSPNRSIDQHSGQSFTIAPYQVCFGAMNRNSHIGTFNGKRDH</sequence>
<organism evidence="3">
    <name type="scientific">Arthroderma gypseum (strain ATCC MYA-4604 / CBS 118893)</name>
    <name type="common">Microsporum gypseum</name>
    <dbReference type="NCBI Taxonomy" id="535722"/>
    <lineage>
        <taxon>Eukaryota</taxon>
        <taxon>Fungi</taxon>
        <taxon>Dikarya</taxon>
        <taxon>Ascomycota</taxon>
        <taxon>Pezizomycotina</taxon>
        <taxon>Eurotiomycetes</taxon>
        <taxon>Eurotiomycetidae</taxon>
        <taxon>Onygenales</taxon>
        <taxon>Arthrodermataceae</taxon>
        <taxon>Nannizzia</taxon>
    </lineage>
</organism>
<reference evidence="3" key="1">
    <citation type="journal article" date="2012" name="MBio">
        <title>Comparative genome analysis of Trichophyton rubrum and related dermatophytes reveals candidate genes involved in infection.</title>
        <authorList>
            <person name="Martinez D.A."/>
            <person name="Oliver B.G."/>
            <person name="Graeser Y."/>
            <person name="Goldberg J.M."/>
            <person name="Li W."/>
            <person name="Martinez-Rossi N.M."/>
            <person name="Monod M."/>
            <person name="Shelest E."/>
            <person name="Barton R.C."/>
            <person name="Birch E."/>
            <person name="Brakhage A.A."/>
            <person name="Chen Z."/>
            <person name="Gurr S.J."/>
            <person name="Heiman D."/>
            <person name="Heitman J."/>
            <person name="Kosti I."/>
            <person name="Rossi A."/>
            <person name="Saif S."/>
            <person name="Samalova M."/>
            <person name="Saunders C.W."/>
            <person name="Shea T."/>
            <person name="Summerbell R.C."/>
            <person name="Xu J."/>
            <person name="Young S."/>
            <person name="Zeng Q."/>
            <person name="Birren B.W."/>
            <person name="Cuomo C.A."/>
            <person name="White T.C."/>
        </authorList>
    </citation>
    <scope>NUCLEOTIDE SEQUENCE [LARGE SCALE GENOMIC DNA]</scope>
    <source>
        <strain evidence="3">ATCC MYA-4604 / CBS 118893</strain>
    </source>
</reference>
<evidence type="ECO:0000313" key="3">
    <source>
        <dbReference type="Proteomes" id="UP000002669"/>
    </source>
</evidence>
<gene>
    <name evidence="2" type="ORF">MGYG_05782</name>
</gene>
<dbReference type="GeneID" id="10028473"/>
<accession>E4UXV1</accession>
<dbReference type="EMBL" id="DS989825">
    <property type="protein sequence ID" value="EFR02783.1"/>
    <property type="molecule type" value="Genomic_DNA"/>
</dbReference>